<evidence type="ECO:0000313" key="2">
    <source>
        <dbReference type="EMBL" id="SQB46880.1"/>
    </source>
</evidence>
<dbReference type="AlphaFoldDB" id="A0A2X2Z8X5"/>
<proteinExistence type="predicted"/>
<accession>A0A2X2Z8X5</accession>
<dbReference type="Proteomes" id="UP000251670">
    <property type="component" value="Unassembled WGS sequence"/>
</dbReference>
<gene>
    <name evidence="2" type="ORF">NCTC13492_03942</name>
    <name evidence="1" type="ORF">SAMN05421542_4523</name>
</gene>
<reference evidence="2 4" key="2">
    <citation type="submission" date="2018-06" db="EMBL/GenBank/DDBJ databases">
        <authorList>
            <consortium name="Pathogen Informatics"/>
            <person name="Doyle S."/>
        </authorList>
    </citation>
    <scope>NUCLEOTIDE SEQUENCE [LARGE SCALE GENOMIC DNA]</scope>
    <source>
        <strain evidence="2 4">NCTC13492</strain>
    </source>
</reference>
<dbReference type="EMBL" id="FNEG01000010">
    <property type="protein sequence ID" value="SDJ86130.1"/>
    <property type="molecule type" value="Genomic_DNA"/>
</dbReference>
<organism evidence="2 4">
    <name type="scientific">Chryseobacterium jejuense</name>
    <dbReference type="NCBI Taxonomy" id="445960"/>
    <lineage>
        <taxon>Bacteria</taxon>
        <taxon>Pseudomonadati</taxon>
        <taxon>Bacteroidota</taxon>
        <taxon>Flavobacteriia</taxon>
        <taxon>Flavobacteriales</taxon>
        <taxon>Weeksellaceae</taxon>
        <taxon>Chryseobacterium group</taxon>
        <taxon>Chryseobacterium</taxon>
    </lineage>
</organism>
<evidence type="ECO:0000313" key="4">
    <source>
        <dbReference type="Proteomes" id="UP000251670"/>
    </source>
</evidence>
<evidence type="ECO:0000313" key="1">
    <source>
        <dbReference type="EMBL" id="SDJ86130.1"/>
    </source>
</evidence>
<dbReference type="EMBL" id="UAWB01000014">
    <property type="protein sequence ID" value="SQB46880.1"/>
    <property type="molecule type" value="Genomic_DNA"/>
</dbReference>
<sequence length="60" mass="6866">MTKLHNLPIRKTKKSNDLNKVYNKLIQMIKYPKAAILPQNIFRSLIPLSTHTPRASVPLA</sequence>
<evidence type="ECO:0000313" key="3">
    <source>
        <dbReference type="Proteomes" id="UP000199426"/>
    </source>
</evidence>
<protein>
    <submittedName>
        <fullName evidence="2">Uncharacterized protein</fullName>
    </submittedName>
</protein>
<dbReference type="Proteomes" id="UP000199426">
    <property type="component" value="Unassembled WGS sequence"/>
</dbReference>
<keyword evidence="3" id="KW-1185">Reference proteome</keyword>
<name>A0A2X2Z8X5_CHRJE</name>
<reference evidence="1 3" key="1">
    <citation type="submission" date="2016-10" db="EMBL/GenBank/DDBJ databases">
        <authorList>
            <person name="Varghese N."/>
            <person name="Submissions S."/>
        </authorList>
    </citation>
    <scope>NUCLEOTIDE SEQUENCE [LARGE SCALE GENOMIC DNA]</scope>
    <source>
        <strain evidence="1 3">DSM 19299</strain>
    </source>
</reference>